<organism evidence="3">
    <name type="scientific">Capitella teleta</name>
    <name type="common">Polychaete worm</name>
    <dbReference type="NCBI Taxonomy" id="283909"/>
    <lineage>
        <taxon>Eukaryota</taxon>
        <taxon>Metazoa</taxon>
        <taxon>Spiralia</taxon>
        <taxon>Lophotrochozoa</taxon>
        <taxon>Annelida</taxon>
        <taxon>Polychaeta</taxon>
        <taxon>Sedentaria</taxon>
        <taxon>Scolecida</taxon>
        <taxon>Capitellidae</taxon>
        <taxon>Capitella</taxon>
    </lineage>
</organism>
<feature type="compositionally biased region" description="Basic and acidic residues" evidence="1">
    <location>
        <begin position="295"/>
        <end position="312"/>
    </location>
</feature>
<evidence type="ECO:0000256" key="2">
    <source>
        <dbReference type="SAM" id="Phobius"/>
    </source>
</evidence>
<keyword evidence="2" id="KW-0812">Transmembrane</keyword>
<reference evidence="5" key="1">
    <citation type="submission" date="2012-12" db="EMBL/GenBank/DDBJ databases">
        <authorList>
            <person name="Hellsten U."/>
            <person name="Grimwood J."/>
            <person name="Chapman J.A."/>
            <person name="Shapiro H."/>
            <person name="Aerts A."/>
            <person name="Otillar R.P."/>
            <person name="Terry A.Y."/>
            <person name="Boore J.L."/>
            <person name="Simakov O."/>
            <person name="Marletaz F."/>
            <person name="Cho S.-J."/>
            <person name="Edsinger-Gonzales E."/>
            <person name="Havlak P."/>
            <person name="Kuo D.-H."/>
            <person name="Larsson T."/>
            <person name="Lv J."/>
            <person name="Arendt D."/>
            <person name="Savage R."/>
            <person name="Osoegawa K."/>
            <person name="de Jong P."/>
            <person name="Lindberg D.R."/>
            <person name="Seaver E.C."/>
            <person name="Weisblat D.A."/>
            <person name="Putnam N.H."/>
            <person name="Grigoriev I.V."/>
            <person name="Rokhsar D.S."/>
        </authorList>
    </citation>
    <scope>NUCLEOTIDE SEQUENCE</scope>
    <source>
        <strain evidence="5">I ESC-2004</strain>
    </source>
</reference>
<evidence type="ECO:0000313" key="4">
    <source>
        <dbReference type="EnsemblMetazoa" id="CapteP211415"/>
    </source>
</evidence>
<feature type="region of interest" description="Disordered" evidence="1">
    <location>
        <begin position="57"/>
        <end position="84"/>
    </location>
</feature>
<reference evidence="3 5" key="2">
    <citation type="journal article" date="2013" name="Nature">
        <title>Insights into bilaterian evolution from three spiralian genomes.</title>
        <authorList>
            <person name="Simakov O."/>
            <person name="Marletaz F."/>
            <person name="Cho S.J."/>
            <person name="Edsinger-Gonzales E."/>
            <person name="Havlak P."/>
            <person name="Hellsten U."/>
            <person name="Kuo D.H."/>
            <person name="Larsson T."/>
            <person name="Lv J."/>
            <person name="Arendt D."/>
            <person name="Savage R."/>
            <person name="Osoegawa K."/>
            <person name="de Jong P."/>
            <person name="Grimwood J."/>
            <person name="Chapman J.A."/>
            <person name="Shapiro H."/>
            <person name="Aerts A."/>
            <person name="Otillar R.P."/>
            <person name="Terry A.Y."/>
            <person name="Boore J.L."/>
            <person name="Grigoriev I.V."/>
            <person name="Lindberg D.R."/>
            <person name="Seaver E.C."/>
            <person name="Weisblat D.A."/>
            <person name="Putnam N.H."/>
            <person name="Rokhsar D.S."/>
        </authorList>
    </citation>
    <scope>NUCLEOTIDE SEQUENCE</scope>
    <source>
        <strain evidence="3 5">I ESC-2004</strain>
    </source>
</reference>
<feature type="compositionally biased region" description="Polar residues" evidence="1">
    <location>
        <begin position="325"/>
        <end position="340"/>
    </location>
</feature>
<feature type="region of interest" description="Disordered" evidence="1">
    <location>
        <begin position="224"/>
        <end position="356"/>
    </location>
</feature>
<dbReference type="EnsemblMetazoa" id="CapteT211415">
    <property type="protein sequence ID" value="CapteP211415"/>
    <property type="gene ID" value="CapteG211415"/>
</dbReference>
<accession>R7TU83</accession>
<feature type="transmembrane region" description="Helical" evidence="2">
    <location>
        <begin position="157"/>
        <end position="184"/>
    </location>
</feature>
<dbReference type="OMA" id="PFANDYN"/>
<dbReference type="OrthoDB" id="10678967at2759"/>
<dbReference type="HOGENOM" id="CLU_779020_0_0_1"/>
<evidence type="ECO:0000313" key="3">
    <source>
        <dbReference type="EMBL" id="ELT97229.1"/>
    </source>
</evidence>
<reference evidence="4" key="3">
    <citation type="submission" date="2015-06" db="UniProtKB">
        <authorList>
            <consortium name="EnsemblMetazoa"/>
        </authorList>
    </citation>
    <scope>IDENTIFICATION</scope>
</reference>
<dbReference type="Proteomes" id="UP000014760">
    <property type="component" value="Unassembled WGS sequence"/>
</dbReference>
<proteinExistence type="predicted"/>
<name>R7TU83_CAPTE</name>
<dbReference type="AlphaFoldDB" id="R7TU83"/>
<keyword evidence="2" id="KW-1133">Transmembrane helix</keyword>
<gene>
    <name evidence="3" type="ORF">CAPTEDRAFT_211415</name>
</gene>
<dbReference type="EMBL" id="AMQN01011005">
    <property type="status" value="NOT_ANNOTATED_CDS"/>
    <property type="molecule type" value="Genomic_DNA"/>
</dbReference>
<feature type="compositionally biased region" description="Low complexity" evidence="1">
    <location>
        <begin position="57"/>
        <end position="79"/>
    </location>
</feature>
<evidence type="ECO:0000313" key="5">
    <source>
        <dbReference type="Proteomes" id="UP000014760"/>
    </source>
</evidence>
<protein>
    <submittedName>
        <fullName evidence="3 4">Uncharacterized protein</fullName>
    </submittedName>
</protein>
<feature type="compositionally biased region" description="Low complexity" evidence="1">
    <location>
        <begin position="228"/>
        <end position="240"/>
    </location>
</feature>
<evidence type="ECO:0000256" key="1">
    <source>
        <dbReference type="SAM" id="MobiDB-lite"/>
    </source>
</evidence>
<dbReference type="EMBL" id="KB308629">
    <property type="protein sequence ID" value="ELT97229.1"/>
    <property type="molecule type" value="Genomic_DNA"/>
</dbReference>
<keyword evidence="2" id="KW-0472">Membrane</keyword>
<keyword evidence="5" id="KW-1185">Reference proteome</keyword>
<sequence>MATTAEWDYDEEAESTHEGGVPLLHEATQGVTKVTQEPSTTAMKKETTVAALKTTAATTTEAATTAEPTTTSTPPKVTTQAVKDETTKAPLAETTTKAPIVETTKAPVAETTAKAPIVETPSRITEPPYQIVTEGGIDSTTASNGTLSNEQGGGASAASVGIIAGVVSGLILLVIIVIIVFILLRRRRKRKSKLIVRMENPNYGKSARDYRFSRDSSLYVGPTVDIQSFKPSSDSSPSNSLKKRPAPQPPTSSQKKKRAAPVPPNPFGDDADYYEKDSHGSIESLELSTFTARNDNTKDAEAKEPLMKKNDRNGNLPQEEDSASDQESNNHSTFQPNSLGKSVDEYDKTRNPFFAE</sequence>